<gene>
    <name evidence="1" type="ORF">GCM10010989_10250</name>
</gene>
<keyword evidence="2" id="KW-1185">Reference proteome</keyword>
<protein>
    <submittedName>
        <fullName evidence="1">Uncharacterized protein</fullName>
    </submittedName>
</protein>
<dbReference type="Proteomes" id="UP000598997">
    <property type="component" value="Unassembled WGS sequence"/>
</dbReference>
<dbReference type="AlphaFoldDB" id="A0A916YBI9"/>
<comment type="caution">
    <text evidence="1">The sequence shown here is derived from an EMBL/GenBank/DDBJ whole genome shotgun (WGS) entry which is preliminary data.</text>
</comment>
<dbReference type="EMBL" id="BMIO01000003">
    <property type="protein sequence ID" value="GGD38084.1"/>
    <property type="molecule type" value="Genomic_DNA"/>
</dbReference>
<evidence type="ECO:0000313" key="2">
    <source>
        <dbReference type="Proteomes" id="UP000598997"/>
    </source>
</evidence>
<name>A0A916YBI9_9SPHN</name>
<evidence type="ECO:0000313" key="1">
    <source>
        <dbReference type="EMBL" id="GGD38084.1"/>
    </source>
</evidence>
<proteinExistence type="predicted"/>
<sequence length="76" mass="7936">MARNLVEALADVRAVLSAACTLAAFNSAGIESAAVATAPPPHHAARCVAEAFASGSEDEQREKFGELIDLIEKAKR</sequence>
<reference evidence="1 2" key="1">
    <citation type="journal article" date="2014" name="Int. J. Syst. Evol. Microbiol.">
        <title>Complete genome sequence of Corynebacterium casei LMG S-19264T (=DSM 44701T), isolated from a smear-ripened cheese.</title>
        <authorList>
            <consortium name="US DOE Joint Genome Institute (JGI-PGF)"/>
            <person name="Walter F."/>
            <person name="Albersmeier A."/>
            <person name="Kalinowski J."/>
            <person name="Ruckert C."/>
        </authorList>
    </citation>
    <scope>NUCLEOTIDE SEQUENCE [LARGE SCALE GENOMIC DNA]</scope>
    <source>
        <strain evidence="1 2">CGMCC 1.15358</strain>
    </source>
</reference>
<organism evidence="1 2">
    <name type="scientific">Croceicoccus pelagius</name>
    <dbReference type="NCBI Taxonomy" id="1703341"/>
    <lineage>
        <taxon>Bacteria</taxon>
        <taxon>Pseudomonadati</taxon>
        <taxon>Pseudomonadota</taxon>
        <taxon>Alphaproteobacteria</taxon>
        <taxon>Sphingomonadales</taxon>
        <taxon>Erythrobacteraceae</taxon>
        <taxon>Croceicoccus</taxon>
    </lineage>
</organism>
<dbReference type="RefSeq" id="WP_188656309.1">
    <property type="nucleotide sequence ID" value="NZ_BMIO01000003.1"/>
</dbReference>
<accession>A0A916YBI9</accession>